<name>A0A1M7A7X2_9FLAO</name>
<keyword evidence="2" id="KW-1185">Reference proteome</keyword>
<protein>
    <submittedName>
        <fullName evidence="1">Uncharacterized protein</fullName>
    </submittedName>
</protein>
<dbReference type="STRING" id="29534.SAMN05444366_0553"/>
<evidence type="ECO:0000313" key="2">
    <source>
        <dbReference type="Proteomes" id="UP000184121"/>
    </source>
</evidence>
<evidence type="ECO:0000313" key="1">
    <source>
        <dbReference type="EMBL" id="SHL38768.1"/>
    </source>
</evidence>
<dbReference type="Proteomes" id="UP000184121">
    <property type="component" value="Unassembled WGS sequence"/>
</dbReference>
<accession>A0A1M7A7X2</accession>
<gene>
    <name evidence="1" type="ORF">SAMN05444366_0553</name>
</gene>
<dbReference type="EMBL" id="FRBY01000001">
    <property type="protein sequence ID" value="SHL38768.1"/>
    <property type="molecule type" value="Genomic_DNA"/>
</dbReference>
<dbReference type="AlphaFoldDB" id="A0A1M7A7X2"/>
<organism evidence="1 2">
    <name type="scientific">Flavobacterium saccharophilum</name>
    <dbReference type="NCBI Taxonomy" id="29534"/>
    <lineage>
        <taxon>Bacteria</taxon>
        <taxon>Pseudomonadati</taxon>
        <taxon>Bacteroidota</taxon>
        <taxon>Flavobacteriia</taxon>
        <taxon>Flavobacteriales</taxon>
        <taxon>Flavobacteriaceae</taxon>
        <taxon>Flavobacterium</taxon>
    </lineage>
</organism>
<reference evidence="2" key="1">
    <citation type="submission" date="2016-11" db="EMBL/GenBank/DDBJ databases">
        <authorList>
            <person name="Varghese N."/>
            <person name="Submissions S."/>
        </authorList>
    </citation>
    <scope>NUCLEOTIDE SEQUENCE [LARGE SCALE GENOMIC DNA]</scope>
    <source>
        <strain evidence="2">DSM 1811</strain>
    </source>
</reference>
<proteinExistence type="predicted"/>
<sequence>MIFLVRETYKKADFIIYKQTITYTNFLKYY</sequence>